<evidence type="ECO:0000256" key="7">
    <source>
        <dbReference type="SAM" id="Phobius"/>
    </source>
</evidence>
<keyword evidence="9" id="KW-1185">Reference proteome</keyword>
<feature type="transmembrane region" description="Helical" evidence="7">
    <location>
        <begin position="64"/>
        <end position="85"/>
    </location>
</feature>
<organism evidence="8 9">
    <name type="scientific">Paracoccus aestuarii</name>
    <dbReference type="NCBI Taxonomy" id="453842"/>
    <lineage>
        <taxon>Bacteria</taxon>
        <taxon>Pseudomonadati</taxon>
        <taxon>Pseudomonadota</taxon>
        <taxon>Alphaproteobacteria</taxon>
        <taxon>Rhodobacterales</taxon>
        <taxon>Paracoccaceae</taxon>
        <taxon>Paracoccus</taxon>
    </lineage>
</organism>
<evidence type="ECO:0000256" key="2">
    <source>
        <dbReference type="ARBA" id="ARBA00006679"/>
    </source>
</evidence>
<feature type="transmembrane region" description="Helical" evidence="7">
    <location>
        <begin position="124"/>
        <end position="142"/>
    </location>
</feature>
<name>A0A418ZRL4_9RHOB</name>
<dbReference type="InterPro" id="IPR051907">
    <property type="entry name" value="DoxX-like_oxidoreductase"/>
</dbReference>
<evidence type="ECO:0000256" key="5">
    <source>
        <dbReference type="ARBA" id="ARBA00022989"/>
    </source>
</evidence>
<evidence type="ECO:0000256" key="6">
    <source>
        <dbReference type="ARBA" id="ARBA00023136"/>
    </source>
</evidence>
<dbReference type="PANTHER" id="PTHR33452">
    <property type="entry name" value="OXIDOREDUCTASE CATD-RELATED"/>
    <property type="match status" value="1"/>
</dbReference>
<protein>
    <submittedName>
        <fullName evidence="8">DoxX family protein</fullName>
    </submittedName>
</protein>
<evidence type="ECO:0000313" key="8">
    <source>
        <dbReference type="EMBL" id="RJK99333.1"/>
    </source>
</evidence>
<proteinExistence type="inferred from homology"/>
<feature type="transmembrane region" description="Helical" evidence="7">
    <location>
        <begin position="34"/>
        <end position="58"/>
    </location>
</feature>
<comment type="similarity">
    <text evidence="2">Belongs to the DoxX family.</text>
</comment>
<feature type="transmembrane region" description="Helical" evidence="7">
    <location>
        <begin position="92"/>
        <end position="112"/>
    </location>
</feature>
<keyword evidence="4 7" id="KW-0812">Transmembrane</keyword>
<dbReference type="EMBL" id="QZEV01000096">
    <property type="protein sequence ID" value="RJK99333.1"/>
    <property type="molecule type" value="Genomic_DNA"/>
</dbReference>
<keyword evidence="5 7" id="KW-1133">Transmembrane helix</keyword>
<dbReference type="InterPro" id="IPR032808">
    <property type="entry name" value="DoxX"/>
</dbReference>
<gene>
    <name evidence="8" type="ORF">D3P06_14705</name>
</gene>
<dbReference type="GO" id="GO:0005886">
    <property type="term" value="C:plasma membrane"/>
    <property type="evidence" value="ECO:0007669"/>
    <property type="project" value="UniProtKB-SubCell"/>
</dbReference>
<evidence type="ECO:0000256" key="1">
    <source>
        <dbReference type="ARBA" id="ARBA00004651"/>
    </source>
</evidence>
<dbReference type="OrthoDB" id="5382961at2"/>
<sequence length="147" mass="15224">MTYATASASDRPSLVDGVSNADLAATILRVSMGVLFLAHAGLKLFVFTPAGTVGYFASLGLPGPLAYLVIAAELFGGIALILGAYSRWVSLALVPILLGSIYVPHGAAGFFFSNEGGGWEFPAFWAVTLVVQALLGDGAFALKRSRA</sequence>
<reference evidence="8 9" key="1">
    <citation type="submission" date="2018-09" db="EMBL/GenBank/DDBJ databases">
        <title>Paracoccus onubensis nov. sp. a moderate halophilic bacterium isolated from Gruta de las Maravillas (Aracena, Spain).</title>
        <authorList>
            <person name="Jurado V."/>
            <person name="Gutierrez-Patricio S."/>
            <person name="Gonzalez-Pimentel J.L."/>
            <person name="Laiz L."/>
            <person name="Saiz-Jimenez C."/>
        </authorList>
    </citation>
    <scope>NUCLEOTIDE SEQUENCE [LARGE SCALE GENOMIC DNA]</scope>
    <source>
        <strain evidence="8 9">DSM 19484</strain>
    </source>
</reference>
<dbReference type="PANTHER" id="PTHR33452:SF1">
    <property type="entry name" value="INNER MEMBRANE PROTEIN YPHA-RELATED"/>
    <property type="match status" value="1"/>
</dbReference>
<dbReference type="Proteomes" id="UP000285530">
    <property type="component" value="Unassembled WGS sequence"/>
</dbReference>
<evidence type="ECO:0000313" key="9">
    <source>
        <dbReference type="Proteomes" id="UP000285530"/>
    </source>
</evidence>
<comment type="subcellular location">
    <subcellularLocation>
        <location evidence="1">Cell membrane</location>
        <topology evidence="1">Multi-pass membrane protein</topology>
    </subcellularLocation>
</comment>
<comment type="caution">
    <text evidence="8">The sequence shown here is derived from an EMBL/GenBank/DDBJ whole genome shotgun (WGS) entry which is preliminary data.</text>
</comment>
<dbReference type="RefSeq" id="WP_119887268.1">
    <property type="nucleotide sequence ID" value="NZ_CP067169.1"/>
</dbReference>
<evidence type="ECO:0000256" key="4">
    <source>
        <dbReference type="ARBA" id="ARBA00022692"/>
    </source>
</evidence>
<accession>A0A418ZRL4</accession>
<keyword evidence="3" id="KW-1003">Cell membrane</keyword>
<evidence type="ECO:0000256" key="3">
    <source>
        <dbReference type="ARBA" id="ARBA00022475"/>
    </source>
</evidence>
<dbReference type="Pfam" id="PF07681">
    <property type="entry name" value="DoxX"/>
    <property type="match status" value="1"/>
</dbReference>
<dbReference type="AlphaFoldDB" id="A0A418ZRL4"/>
<keyword evidence="6 7" id="KW-0472">Membrane</keyword>